<organism evidence="7 8">
    <name type="scientific">Platanthera zijinensis</name>
    <dbReference type="NCBI Taxonomy" id="2320716"/>
    <lineage>
        <taxon>Eukaryota</taxon>
        <taxon>Viridiplantae</taxon>
        <taxon>Streptophyta</taxon>
        <taxon>Embryophyta</taxon>
        <taxon>Tracheophyta</taxon>
        <taxon>Spermatophyta</taxon>
        <taxon>Magnoliopsida</taxon>
        <taxon>Liliopsida</taxon>
        <taxon>Asparagales</taxon>
        <taxon>Orchidaceae</taxon>
        <taxon>Orchidoideae</taxon>
        <taxon>Orchideae</taxon>
        <taxon>Orchidinae</taxon>
        <taxon>Platanthera</taxon>
    </lineage>
</organism>
<evidence type="ECO:0000313" key="7">
    <source>
        <dbReference type="EMBL" id="KAK8951229.1"/>
    </source>
</evidence>
<evidence type="ECO:0000256" key="4">
    <source>
        <dbReference type="ARBA" id="ARBA00023326"/>
    </source>
</evidence>
<dbReference type="AlphaFoldDB" id="A0AAP0BWA7"/>
<sequence length="566" mass="63382">MRGCLPMRFSLLFPMILQWAFTGSNLAVAPAPDYEGARYDYSAYTECKQQPEAPLYNGGVIKNEIPGFHEAESGSWSPSFVLVNLTAVTRYSFSCWVKIRRGATDSALLKARLSTSDGGGMKCIGTSIIKRDCWSFLKGGFVLDSPSESSIIFFQNTDGSKIIDISVASAALQPFSVEQWEMQQNNSIRTKRKRAVAIHVSDSEGNRIAGASVSVQQISRDFPFGSAIAKTILGNPKYQQWFVERFNAAVFENELKWYATEQQRGHLNYTLADEMLGFVRAHQILARGHNIFWEDPKYTPAWVRNLTGNDLRSAVSSRIESLLSRYKGDFVHWDVSNEMLHFDFYERRLGPNASDEFFAAAQKADPLATLFMNDFNVVEGCEDARSETDSYVARMRELVRGGAALEGIGLEGHFGKPDVALMRAVLDKLGTMGLPIWLTEVDIAGSFDRQMQAKYLEEVLREGFSHPWVDGIMLWTALHPNTTCYQMCLTDDDFQNLPAGDIVDRLLEEWQTRAAGGETDDHGTYSFDGFLGEYEIGVSFGNNSVETSMSLCRGDETKHLNIQLLL</sequence>
<dbReference type="InterPro" id="IPR001000">
    <property type="entry name" value="GH10_dom"/>
</dbReference>
<evidence type="ECO:0000313" key="8">
    <source>
        <dbReference type="Proteomes" id="UP001418222"/>
    </source>
</evidence>
<name>A0AAP0BWA7_9ASPA</name>
<evidence type="ECO:0000256" key="5">
    <source>
        <dbReference type="SAM" id="SignalP"/>
    </source>
</evidence>
<dbReference type="Gene3D" id="2.60.120.260">
    <property type="entry name" value="Galactose-binding domain-like"/>
    <property type="match status" value="1"/>
</dbReference>
<keyword evidence="2" id="KW-0378">Hydrolase</keyword>
<gene>
    <name evidence="7" type="ORF">KSP39_PZI004783</name>
</gene>
<dbReference type="Pfam" id="PF00331">
    <property type="entry name" value="Glyco_hydro_10"/>
    <property type="match status" value="1"/>
</dbReference>
<keyword evidence="4" id="KW-0624">Polysaccharide degradation</keyword>
<dbReference type="PROSITE" id="PS51760">
    <property type="entry name" value="GH10_2"/>
    <property type="match status" value="1"/>
</dbReference>
<evidence type="ECO:0000256" key="2">
    <source>
        <dbReference type="ARBA" id="ARBA00022801"/>
    </source>
</evidence>
<comment type="similarity">
    <text evidence="1">Belongs to the glycosyl hydrolase 10 (cellulase F) family.</text>
</comment>
<proteinExistence type="inferred from homology"/>
<dbReference type="Gene3D" id="3.20.20.80">
    <property type="entry name" value="Glycosidases"/>
    <property type="match status" value="1"/>
</dbReference>
<dbReference type="InterPro" id="IPR017853">
    <property type="entry name" value="GH"/>
</dbReference>
<feature type="signal peptide" evidence="5">
    <location>
        <begin position="1"/>
        <end position="22"/>
    </location>
</feature>
<dbReference type="GO" id="GO:0000272">
    <property type="term" value="P:polysaccharide catabolic process"/>
    <property type="evidence" value="ECO:0007669"/>
    <property type="project" value="UniProtKB-KW"/>
</dbReference>
<accession>A0AAP0BWA7</accession>
<comment type="caution">
    <text evidence="7">The sequence shown here is derived from an EMBL/GenBank/DDBJ whole genome shotgun (WGS) entry which is preliminary data.</text>
</comment>
<reference evidence="7 8" key="1">
    <citation type="journal article" date="2022" name="Nat. Plants">
        <title>Genomes of leafy and leafless Platanthera orchids illuminate the evolution of mycoheterotrophy.</title>
        <authorList>
            <person name="Li M.H."/>
            <person name="Liu K.W."/>
            <person name="Li Z."/>
            <person name="Lu H.C."/>
            <person name="Ye Q.L."/>
            <person name="Zhang D."/>
            <person name="Wang J.Y."/>
            <person name="Li Y.F."/>
            <person name="Zhong Z.M."/>
            <person name="Liu X."/>
            <person name="Yu X."/>
            <person name="Liu D.K."/>
            <person name="Tu X.D."/>
            <person name="Liu B."/>
            <person name="Hao Y."/>
            <person name="Liao X.Y."/>
            <person name="Jiang Y.T."/>
            <person name="Sun W.H."/>
            <person name="Chen J."/>
            <person name="Chen Y.Q."/>
            <person name="Ai Y."/>
            <person name="Zhai J.W."/>
            <person name="Wu S.S."/>
            <person name="Zhou Z."/>
            <person name="Hsiao Y.Y."/>
            <person name="Wu W.L."/>
            <person name="Chen Y.Y."/>
            <person name="Lin Y.F."/>
            <person name="Hsu J.L."/>
            <person name="Li C.Y."/>
            <person name="Wang Z.W."/>
            <person name="Zhao X."/>
            <person name="Zhong W.Y."/>
            <person name="Ma X.K."/>
            <person name="Ma L."/>
            <person name="Huang J."/>
            <person name="Chen G.Z."/>
            <person name="Huang M.Z."/>
            <person name="Huang L."/>
            <person name="Peng D.H."/>
            <person name="Luo Y.B."/>
            <person name="Zou S.Q."/>
            <person name="Chen S.P."/>
            <person name="Lan S."/>
            <person name="Tsai W.C."/>
            <person name="Van de Peer Y."/>
            <person name="Liu Z.J."/>
        </authorList>
    </citation>
    <scope>NUCLEOTIDE SEQUENCE [LARGE SCALE GENOMIC DNA]</scope>
    <source>
        <strain evidence="7">Lor287</strain>
    </source>
</reference>
<keyword evidence="5" id="KW-0732">Signal</keyword>
<keyword evidence="8" id="KW-1185">Reference proteome</keyword>
<keyword evidence="3" id="KW-0119">Carbohydrate metabolism</keyword>
<evidence type="ECO:0000256" key="3">
    <source>
        <dbReference type="ARBA" id="ARBA00023277"/>
    </source>
</evidence>
<dbReference type="SMART" id="SM00633">
    <property type="entry name" value="Glyco_10"/>
    <property type="match status" value="1"/>
</dbReference>
<evidence type="ECO:0000259" key="6">
    <source>
        <dbReference type="PROSITE" id="PS51760"/>
    </source>
</evidence>
<feature type="domain" description="GH10" evidence="6">
    <location>
        <begin position="209"/>
        <end position="506"/>
    </location>
</feature>
<dbReference type="GO" id="GO:0031176">
    <property type="term" value="F:endo-1,4-beta-xylanase activity"/>
    <property type="evidence" value="ECO:0007669"/>
    <property type="project" value="UniProtKB-ARBA"/>
</dbReference>
<protein>
    <recommendedName>
        <fullName evidence="6">GH10 domain-containing protein</fullName>
    </recommendedName>
</protein>
<dbReference type="PANTHER" id="PTHR31490:SF3">
    <property type="entry name" value="GLYCOSYL HYDROLASE FAMILY 10 PROTEIN"/>
    <property type="match status" value="1"/>
</dbReference>
<dbReference type="PRINTS" id="PR00134">
    <property type="entry name" value="GLHYDRLASE10"/>
</dbReference>
<dbReference type="EMBL" id="JBBWWQ010000003">
    <property type="protein sequence ID" value="KAK8951229.1"/>
    <property type="molecule type" value="Genomic_DNA"/>
</dbReference>
<dbReference type="PANTHER" id="PTHR31490">
    <property type="entry name" value="GLYCOSYL HYDROLASE"/>
    <property type="match status" value="1"/>
</dbReference>
<dbReference type="Proteomes" id="UP001418222">
    <property type="component" value="Unassembled WGS sequence"/>
</dbReference>
<dbReference type="SUPFAM" id="SSF51445">
    <property type="entry name" value="(Trans)glycosidases"/>
    <property type="match status" value="1"/>
</dbReference>
<evidence type="ECO:0000256" key="1">
    <source>
        <dbReference type="ARBA" id="ARBA00007495"/>
    </source>
</evidence>
<feature type="chain" id="PRO_5042995332" description="GH10 domain-containing protein" evidence="5">
    <location>
        <begin position="23"/>
        <end position="566"/>
    </location>
</feature>
<dbReference type="InterPro" id="IPR044846">
    <property type="entry name" value="GH10"/>
</dbReference>